<name>F0X3L8_CRYPV</name>
<evidence type="ECO:0000313" key="4">
    <source>
        <dbReference type="EMBL" id="QOY41872.1"/>
    </source>
</evidence>
<dbReference type="VEuPathDB" id="CryptoDB:cgd5_3490"/>
<gene>
    <name evidence="3" type="primary">cgd5_3490</name>
    <name evidence="4" type="ORF">CPATCC_002479</name>
</gene>
<dbReference type="EMBL" id="FX115086">
    <property type="protein sequence ID" value="BAJ77189.1"/>
    <property type="molecule type" value="mRNA"/>
</dbReference>
<proteinExistence type="evidence at transcript level"/>
<dbReference type="Pfam" id="PF09825">
    <property type="entry name" value="BPL_N"/>
    <property type="match status" value="1"/>
</dbReference>
<sequence>MRFYVTLISVIAALLCTSTSVLSMEHKSLRQSKTELFTKVGLFIEGFTLESVARTKLAIEKGFEQVEIVDLTLGDLKALPASHGIQLFVAPSEMSTGLESVAKEGMAIISDFVLKGSFLFSQMDSSSTLCKEFDYEGVKTSNSPFIYDGVCVGPITKSGPMETECRAITAQVDSRARMVTYNNLFVHRGFYFVDAESKKNCKILASATPRDNSETLIEFRSNTNAKAIIVACKHGSGAAILSGVQLDQNAAFLKSYIARHPENTHVKSVTESLSDVTEFTKSLLHFVVMMKVTATLE</sequence>
<reference evidence="4 5" key="2">
    <citation type="submission" date="2019-09" db="EMBL/GenBank/DDBJ databases">
        <title>Consistent, comparative and evidence-based genome assembly and annotation for Cryptosporidium parvum, C. hominis and C. tyzzeri.</title>
        <authorList>
            <person name="Baptista R.P."/>
            <person name="Li Y."/>
            <person name="Sateriale A."/>
            <person name="Ansell B."/>
            <person name="Jex A."/>
            <person name="Sanders M."/>
            <person name="Brooks K."/>
            <person name="Tracey A."/>
            <person name="Berriman M."/>
            <person name="Striepen B."/>
            <person name="Cotton J.A."/>
            <person name="Kissinger J.C."/>
        </authorList>
    </citation>
    <scope>NUCLEOTIDE SEQUENCE [LARGE SCALE GENOMIC DNA]</scope>
    <source>
        <strain evidence="4 5">IOWA-ATCC</strain>
    </source>
</reference>
<evidence type="ECO:0000313" key="5">
    <source>
        <dbReference type="Proteomes" id="UP000593906"/>
    </source>
</evidence>
<dbReference type="VEuPathDB" id="CryptoDB:CPATCC_0026240"/>
<dbReference type="EMBL" id="CP044418">
    <property type="protein sequence ID" value="QOY41872.1"/>
    <property type="molecule type" value="Genomic_DNA"/>
</dbReference>
<protein>
    <submittedName>
        <fullName evidence="3">Cgd5_3490 protein</fullName>
    </submittedName>
</protein>
<evidence type="ECO:0000259" key="2">
    <source>
        <dbReference type="Pfam" id="PF09825"/>
    </source>
</evidence>
<accession>F0X3L8</accession>
<reference evidence="3" key="1">
    <citation type="submission" date="2011-02" db="EMBL/GenBank/DDBJ databases">
        <title>Construction and analysis of full-length cDNA library of Cryptosporidium parvum.</title>
        <authorList>
            <person name="Yamagishi J."/>
            <person name="Wakaguri H."/>
            <person name="Sugano S."/>
            <person name="Kawano S."/>
            <person name="Fujisaki K."/>
            <person name="Sugimoto C."/>
            <person name="Watanabe J."/>
            <person name="Suzuki Y."/>
            <person name="Kimata I."/>
            <person name="Xuan X."/>
        </authorList>
    </citation>
    <scope>NUCLEOTIDE SEQUENCE</scope>
    <source>
        <strain evidence="3">HNJ-1</strain>
    </source>
</reference>
<dbReference type="EMBL" id="FX115676">
    <property type="protein sequence ID" value="BAJ77779.1"/>
    <property type="molecule type" value="mRNA"/>
</dbReference>
<feature type="signal peptide" evidence="1">
    <location>
        <begin position="1"/>
        <end position="23"/>
    </location>
</feature>
<feature type="chain" id="PRO_5007655436" evidence="1">
    <location>
        <begin position="24"/>
        <end position="297"/>
    </location>
</feature>
<dbReference type="AlphaFoldDB" id="F0X3L8"/>
<evidence type="ECO:0000256" key="1">
    <source>
        <dbReference type="SAM" id="SignalP"/>
    </source>
</evidence>
<dbReference type="OMA" id="NINDMSG"/>
<keyword evidence="1" id="KW-0732">Signal</keyword>
<feature type="domain" description="Biotin-protein ligase N-terminal" evidence="2">
    <location>
        <begin position="138"/>
        <end position="286"/>
    </location>
</feature>
<dbReference type="InterPro" id="IPR019197">
    <property type="entry name" value="Biotin-prot_ligase_N"/>
</dbReference>
<organism evidence="3">
    <name type="scientific">Cryptosporidium parvum</name>
    <dbReference type="NCBI Taxonomy" id="5807"/>
    <lineage>
        <taxon>Eukaryota</taxon>
        <taxon>Sar</taxon>
        <taxon>Alveolata</taxon>
        <taxon>Apicomplexa</taxon>
        <taxon>Conoidasida</taxon>
        <taxon>Coccidia</taxon>
        <taxon>Eucoccidiorida</taxon>
        <taxon>Eimeriorina</taxon>
        <taxon>Cryptosporidiidae</taxon>
        <taxon>Cryptosporidium</taxon>
    </lineage>
</organism>
<evidence type="ECO:0000313" key="3">
    <source>
        <dbReference type="EMBL" id="BAJ77189.1"/>
    </source>
</evidence>
<dbReference type="Proteomes" id="UP000593906">
    <property type="component" value="Chromosome 5"/>
</dbReference>